<protein>
    <recommendedName>
        <fullName evidence="2">diguanylate cyclase</fullName>
        <ecNumber evidence="2">2.7.7.65</ecNumber>
    </recommendedName>
</protein>
<dbReference type="Pfam" id="PF03924">
    <property type="entry name" value="CHASE"/>
    <property type="match status" value="1"/>
</dbReference>
<keyword evidence="3 7" id="KW-0812">Transmembrane</keyword>
<dbReference type="SUPFAM" id="SSF55073">
    <property type="entry name" value="Nucleotide cyclase"/>
    <property type="match status" value="1"/>
</dbReference>
<dbReference type="GO" id="GO:0016020">
    <property type="term" value="C:membrane"/>
    <property type="evidence" value="ECO:0007669"/>
    <property type="project" value="UniProtKB-SubCell"/>
</dbReference>
<evidence type="ECO:0000256" key="2">
    <source>
        <dbReference type="ARBA" id="ARBA00012528"/>
    </source>
</evidence>
<reference evidence="11" key="1">
    <citation type="journal article" date="2018" name="Front. Microbiol.">
        <title>Genome-Based Analysis Reveals the Taxonomy and Diversity of the Family Idiomarinaceae.</title>
        <authorList>
            <person name="Liu Y."/>
            <person name="Lai Q."/>
            <person name="Shao Z."/>
        </authorList>
    </citation>
    <scope>NUCLEOTIDE SEQUENCE [LARGE SCALE GENOMIC DNA]</scope>
    <source>
        <strain evidence="11">c121</strain>
    </source>
</reference>
<dbReference type="InterPro" id="IPR029787">
    <property type="entry name" value="Nucleotide_cyclase"/>
</dbReference>
<dbReference type="InterPro" id="IPR000160">
    <property type="entry name" value="GGDEF_dom"/>
</dbReference>
<dbReference type="Proteomes" id="UP000287022">
    <property type="component" value="Unassembled WGS sequence"/>
</dbReference>
<dbReference type="PROSITE" id="PS50887">
    <property type="entry name" value="GGDEF"/>
    <property type="match status" value="1"/>
</dbReference>
<evidence type="ECO:0000256" key="1">
    <source>
        <dbReference type="ARBA" id="ARBA00004370"/>
    </source>
</evidence>
<dbReference type="EC" id="2.7.7.65" evidence="2"/>
<proteinExistence type="predicted"/>
<evidence type="ECO:0000259" key="9">
    <source>
        <dbReference type="PROSITE" id="PS50887"/>
    </source>
</evidence>
<evidence type="ECO:0000259" key="8">
    <source>
        <dbReference type="PROSITE" id="PS50839"/>
    </source>
</evidence>
<dbReference type="GO" id="GO:0007165">
    <property type="term" value="P:signal transduction"/>
    <property type="evidence" value="ECO:0007669"/>
    <property type="project" value="UniProtKB-ARBA"/>
</dbReference>
<dbReference type="PROSITE" id="PS50839">
    <property type="entry name" value="CHASE"/>
    <property type="match status" value="1"/>
</dbReference>
<comment type="catalytic activity">
    <reaction evidence="6">
        <text>2 GTP = 3',3'-c-di-GMP + 2 diphosphate</text>
        <dbReference type="Rhea" id="RHEA:24898"/>
        <dbReference type="ChEBI" id="CHEBI:33019"/>
        <dbReference type="ChEBI" id="CHEBI:37565"/>
        <dbReference type="ChEBI" id="CHEBI:58805"/>
        <dbReference type="EC" id="2.7.7.65"/>
    </reaction>
</comment>
<evidence type="ECO:0000256" key="5">
    <source>
        <dbReference type="ARBA" id="ARBA00023136"/>
    </source>
</evidence>
<gene>
    <name evidence="10" type="ORF">CWI80_03680</name>
</gene>
<dbReference type="SMART" id="SM00267">
    <property type="entry name" value="GGDEF"/>
    <property type="match status" value="1"/>
</dbReference>
<name>A0A432Z9C4_9GAMM</name>
<feature type="domain" description="CHASE" evidence="8">
    <location>
        <begin position="111"/>
        <end position="247"/>
    </location>
</feature>
<evidence type="ECO:0000256" key="6">
    <source>
        <dbReference type="ARBA" id="ARBA00034247"/>
    </source>
</evidence>
<dbReference type="Gene3D" id="3.30.450.350">
    <property type="entry name" value="CHASE domain"/>
    <property type="match status" value="1"/>
</dbReference>
<dbReference type="InterPro" id="IPR042240">
    <property type="entry name" value="CHASE_sf"/>
</dbReference>
<evidence type="ECO:0000256" key="7">
    <source>
        <dbReference type="SAM" id="Phobius"/>
    </source>
</evidence>
<feature type="domain" description="GGDEF" evidence="9">
    <location>
        <begin position="322"/>
        <end position="449"/>
    </location>
</feature>
<dbReference type="PANTHER" id="PTHR45138:SF9">
    <property type="entry name" value="DIGUANYLATE CYCLASE DGCM-RELATED"/>
    <property type="match status" value="1"/>
</dbReference>
<comment type="subcellular location">
    <subcellularLocation>
        <location evidence="1">Membrane</location>
    </subcellularLocation>
</comment>
<comment type="caution">
    <text evidence="10">The sequence shown here is derived from an EMBL/GenBank/DDBJ whole genome shotgun (WGS) entry which is preliminary data.</text>
</comment>
<evidence type="ECO:0000313" key="11">
    <source>
        <dbReference type="Proteomes" id="UP000287022"/>
    </source>
</evidence>
<keyword evidence="5 7" id="KW-0472">Membrane</keyword>
<dbReference type="InterPro" id="IPR006189">
    <property type="entry name" value="CHASE_dom"/>
</dbReference>
<dbReference type="SMART" id="SM01079">
    <property type="entry name" value="CHASE"/>
    <property type="match status" value="1"/>
</dbReference>
<dbReference type="PANTHER" id="PTHR45138">
    <property type="entry name" value="REGULATORY COMPONENTS OF SENSORY TRANSDUCTION SYSTEM"/>
    <property type="match status" value="1"/>
</dbReference>
<accession>A0A432Z9C4</accession>
<dbReference type="GO" id="GO:0052621">
    <property type="term" value="F:diguanylate cyclase activity"/>
    <property type="evidence" value="ECO:0007669"/>
    <property type="project" value="UniProtKB-EC"/>
</dbReference>
<dbReference type="RefSeq" id="WP_051207086.1">
    <property type="nucleotide sequence ID" value="NZ_PIQE01000001.1"/>
</dbReference>
<dbReference type="EMBL" id="PIQE01000001">
    <property type="protein sequence ID" value="RUO74451.1"/>
    <property type="molecule type" value="Genomic_DNA"/>
</dbReference>
<dbReference type="CDD" id="cd01949">
    <property type="entry name" value="GGDEF"/>
    <property type="match status" value="1"/>
</dbReference>
<feature type="transmembrane region" description="Helical" evidence="7">
    <location>
        <begin position="267"/>
        <end position="288"/>
    </location>
</feature>
<dbReference type="AlphaFoldDB" id="A0A432Z9C4"/>
<dbReference type="InterPro" id="IPR050469">
    <property type="entry name" value="Diguanylate_Cyclase"/>
</dbReference>
<dbReference type="Pfam" id="PF00990">
    <property type="entry name" value="GGDEF"/>
    <property type="match status" value="1"/>
</dbReference>
<organism evidence="10 11">
    <name type="scientific">Pseudidiomarina sediminum</name>
    <dbReference type="NCBI Taxonomy" id="431675"/>
    <lineage>
        <taxon>Bacteria</taxon>
        <taxon>Pseudomonadati</taxon>
        <taxon>Pseudomonadota</taxon>
        <taxon>Gammaproteobacteria</taxon>
        <taxon>Alteromonadales</taxon>
        <taxon>Idiomarinaceae</taxon>
        <taxon>Pseudidiomarina</taxon>
    </lineage>
</organism>
<evidence type="ECO:0000313" key="10">
    <source>
        <dbReference type="EMBL" id="RUO74451.1"/>
    </source>
</evidence>
<evidence type="ECO:0000256" key="3">
    <source>
        <dbReference type="ARBA" id="ARBA00022692"/>
    </source>
</evidence>
<dbReference type="InterPro" id="IPR043128">
    <property type="entry name" value="Rev_trsase/Diguanyl_cyclase"/>
</dbReference>
<sequence length="449" mass="50802">MNFHYSRRRKALFAGFSLIFLTAAFSGIEKIHDLYAAEQQAERKAILDQRLALVRSTIEALIYRETYIADSLATVLSVSPQETTDNWPAIAKRLFHKSRIARNIGVAPDNIIQYTYPTTNNQSSIGFDFRTSPEQMVTVQRAMELQDVYLTNPVSLVQGGRGIIARFPIFTDAPHNTQYWGTVSVVMDYEKFLQEIGIDQFTDASIALSGQADEVSRQPVFYGSPQTFAEADAILPISIPNGTWRIAANYHLASWQQPFLSQHAVRLVGWLVALAVLLSTLMAWRALLLSRSIARQDELTGLPNRRYLMEQLNSIVKQRKTRSFSLLNIDLNGFKAVNDTYGHLAGDQLLRLVANGLYNNVRSYDEVVRIGGDEFVVILHRLTDPQRIERKIEKLRATIEHSSIQWHGDAISPSLSFGYAIYDGTPISVAELLSEADRNMYRDKRSKRL</sequence>
<keyword evidence="11" id="KW-1185">Reference proteome</keyword>
<evidence type="ECO:0000256" key="4">
    <source>
        <dbReference type="ARBA" id="ARBA00022989"/>
    </source>
</evidence>
<keyword evidence="4 7" id="KW-1133">Transmembrane helix</keyword>
<dbReference type="NCBIfam" id="TIGR00254">
    <property type="entry name" value="GGDEF"/>
    <property type="match status" value="1"/>
</dbReference>
<dbReference type="Gene3D" id="3.30.70.270">
    <property type="match status" value="1"/>
</dbReference>
<dbReference type="STRING" id="1122124.GCA_000423165_00662"/>